<dbReference type="Gene3D" id="3.40.50.2000">
    <property type="entry name" value="Glycogen Phosphorylase B"/>
    <property type="match status" value="2"/>
</dbReference>
<reference evidence="4" key="1">
    <citation type="submission" date="2017-08" db="EMBL/GenBank/DDBJ databases">
        <title>A dynamic microbial community with high functional redundancy inhabits the cold, oxic subseafloor aquifer.</title>
        <authorList>
            <person name="Tully B.J."/>
            <person name="Wheat C.G."/>
            <person name="Glazer B.T."/>
            <person name="Huber J.A."/>
        </authorList>
    </citation>
    <scope>NUCLEOTIDE SEQUENCE [LARGE SCALE GENOMIC DNA]</scope>
</reference>
<evidence type="ECO:0000313" key="4">
    <source>
        <dbReference type="Proteomes" id="UP000218113"/>
    </source>
</evidence>
<dbReference type="Proteomes" id="UP000218113">
    <property type="component" value="Unassembled WGS sequence"/>
</dbReference>
<dbReference type="PANTHER" id="PTHR12526">
    <property type="entry name" value="GLYCOSYLTRANSFERASE"/>
    <property type="match status" value="1"/>
</dbReference>
<dbReference type="EMBL" id="NVSR01000015">
    <property type="protein sequence ID" value="PCI29367.1"/>
    <property type="molecule type" value="Genomic_DNA"/>
</dbReference>
<feature type="domain" description="Glycosyltransferase subfamily 4-like N-terminal" evidence="2">
    <location>
        <begin position="47"/>
        <end position="195"/>
    </location>
</feature>
<accession>A0A2A4T8N5</accession>
<evidence type="ECO:0000259" key="2">
    <source>
        <dbReference type="Pfam" id="PF13439"/>
    </source>
</evidence>
<protein>
    <recommendedName>
        <fullName evidence="5">Glycosyltransferase family 1 protein</fullName>
    </recommendedName>
</protein>
<evidence type="ECO:0008006" key="5">
    <source>
        <dbReference type="Google" id="ProtNLM"/>
    </source>
</evidence>
<organism evidence="3 4">
    <name type="scientific">SAR324 cluster bacterium</name>
    <dbReference type="NCBI Taxonomy" id="2024889"/>
    <lineage>
        <taxon>Bacteria</taxon>
        <taxon>Deltaproteobacteria</taxon>
        <taxon>SAR324 cluster</taxon>
    </lineage>
</organism>
<name>A0A2A4T8N5_9DELT</name>
<feature type="domain" description="Glycosyl transferase family 1" evidence="1">
    <location>
        <begin position="205"/>
        <end position="369"/>
    </location>
</feature>
<dbReference type="GO" id="GO:0016757">
    <property type="term" value="F:glycosyltransferase activity"/>
    <property type="evidence" value="ECO:0007669"/>
    <property type="project" value="InterPro"/>
</dbReference>
<dbReference type="SUPFAM" id="SSF53756">
    <property type="entry name" value="UDP-Glycosyltransferase/glycogen phosphorylase"/>
    <property type="match status" value="1"/>
</dbReference>
<dbReference type="Pfam" id="PF00534">
    <property type="entry name" value="Glycos_transf_1"/>
    <property type="match status" value="1"/>
</dbReference>
<evidence type="ECO:0000313" key="3">
    <source>
        <dbReference type="EMBL" id="PCI29367.1"/>
    </source>
</evidence>
<dbReference type="InterPro" id="IPR001296">
    <property type="entry name" value="Glyco_trans_1"/>
</dbReference>
<dbReference type="CDD" id="cd03801">
    <property type="entry name" value="GT4_PimA-like"/>
    <property type="match status" value="1"/>
</dbReference>
<sequence>MALKTILFIESGSSGYGGSFQSLRQTVQVLDKKKYKLIIIFLNHSPLIQELTELGIDCRKISDPVLTNHENWSYQWIDKIYHNLQRIFPNFSLLTESLFHFSTIRKLKRIVTQENVDLVHLNNQVSRDFWGTILAKKCDLPCVSHLRTFNSQMLNKRKVDYLKKVNISYIAISSQIKKHWQGKGLPHEKLTLIHNIFIPAPWKAEQKSQIQRSEEGKKILFIGRLIQCKGLPFFLEAFALLLHEMPRCRLYLIGSGQLENHLKELTEQLHLQESVYFLGYQDKPYSLIAEADLLVLPSSQEAFGRVLLEAMTLGTPVIGSDIGGISDIIESETDGLIIPYGNVEALKNAMQRILTDEELSTRLKKNAIKKVQKKFNSTEYATKLQAIYTNILN</sequence>
<dbReference type="AlphaFoldDB" id="A0A2A4T8N5"/>
<dbReference type="Pfam" id="PF13439">
    <property type="entry name" value="Glyco_transf_4"/>
    <property type="match status" value="1"/>
</dbReference>
<comment type="caution">
    <text evidence="3">The sequence shown here is derived from an EMBL/GenBank/DDBJ whole genome shotgun (WGS) entry which is preliminary data.</text>
</comment>
<proteinExistence type="predicted"/>
<dbReference type="InterPro" id="IPR028098">
    <property type="entry name" value="Glyco_trans_4-like_N"/>
</dbReference>
<gene>
    <name evidence="3" type="ORF">COB67_04230</name>
</gene>
<dbReference type="PANTHER" id="PTHR12526:SF630">
    <property type="entry name" value="GLYCOSYLTRANSFERASE"/>
    <property type="match status" value="1"/>
</dbReference>
<evidence type="ECO:0000259" key="1">
    <source>
        <dbReference type="Pfam" id="PF00534"/>
    </source>
</evidence>